<evidence type="ECO:0000256" key="6">
    <source>
        <dbReference type="ARBA" id="ARBA00022741"/>
    </source>
</evidence>
<feature type="transmembrane region" description="Helical" evidence="11">
    <location>
        <begin position="1358"/>
        <end position="1379"/>
    </location>
</feature>
<dbReference type="InterPro" id="IPR003593">
    <property type="entry name" value="AAA+_ATPase"/>
</dbReference>
<proteinExistence type="inferred from homology"/>
<dbReference type="SUPFAM" id="SSF52540">
    <property type="entry name" value="P-loop containing nucleoside triphosphate hydrolases"/>
    <property type="match status" value="3"/>
</dbReference>
<feature type="transmembrane region" description="Helical" evidence="11">
    <location>
        <begin position="703"/>
        <end position="727"/>
    </location>
</feature>
<feature type="domain" description="ABC transporter" evidence="12">
    <location>
        <begin position="88"/>
        <end position="381"/>
    </location>
</feature>
<feature type="transmembrane region" description="Helical" evidence="11">
    <location>
        <begin position="554"/>
        <end position="584"/>
    </location>
</feature>
<organism evidence="13 14">
    <name type="scientific">Urochloa decumbens</name>
    <dbReference type="NCBI Taxonomy" id="240449"/>
    <lineage>
        <taxon>Eukaryota</taxon>
        <taxon>Viridiplantae</taxon>
        <taxon>Streptophyta</taxon>
        <taxon>Embryophyta</taxon>
        <taxon>Tracheophyta</taxon>
        <taxon>Spermatophyta</taxon>
        <taxon>Magnoliopsida</taxon>
        <taxon>Liliopsida</taxon>
        <taxon>Poales</taxon>
        <taxon>Poaceae</taxon>
        <taxon>PACMAD clade</taxon>
        <taxon>Panicoideae</taxon>
        <taxon>Panicodae</taxon>
        <taxon>Paniceae</taxon>
        <taxon>Melinidinae</taxon>
        <taxon>Urochloa</taxon>
    </lineage>
</organism>
<keyword evidence="9 11" id="KW-0472">Membrane</keyword>
<dbReference type="Pfam" id="PF08370">
    <property type="entry name" value="PDR_assoc"/>
    <property type="match status" value="1"/>
</dbReference>
<comment type="similarity">
    <text evidence="2">Belongs to the ABC transporter superfamily. ABCG family. PDR (TC 3.A.1.205) subfamily.</text>
</comment>
<feature type="transmembrane region" description="Helical" evidence="11">
    <location>
        <begin position="1249"/>
        <end position="1271"/>
    </location>
</feature>
<keyword evidence="4 11" id="KW-0812">Transmembrane</keyword>
<feature type="transmembrane region" description="Helical" evidence="11">
    <location>
        <begin position="1163"/>
        <end position="1180"/>
    </location>
</feature>
<keyword evidence="5" id="KW-0677">Repeat</keyword>
<evidence type="ECO:0000313" key="13">
    <source>
        <dbReference type="EMBL" id="CAL5017867.1"/>
    </source>
</evidence>
<feature type="transmembrane region" description="Helical" evidence="11">
    <location>
        <begin position="1277"/>
        <end position="1297"/>
    </location>
</feature>
<dbReference type="InterPro" id="IPR027417">
    <property type="entry name" value="P-loop_NTPase"/>
</dbReference>
<dbReference type="FunFam" id="3.40.50.300:FF:000157">
    <property type="entry name" value="ABC transporter G family member 34"/>
    <property type="match status" value="1"/>
</dbReference>
<dbReference type="FunFam" id="3.40.50.300:FF:000532">
    <property type="entry name" value="ABC transporter G family member 34"/>
    <property type="match status" value="1"/>
</dbReference>
<evidence type="ECO:0000256" key="3">
    <source>
        <dbReference type="ARBA" id="ARBA00022448"/>
    </source>
</evidence>
<feature type="transmembrane region" description="Helical" evidence="11">
    <location>
        <begin position="514"/>
        <end position="534"/>
    </location>
</feature>
<feature type="domain" description="ABC transporter" evidence="12">
    <location>
        <begin position="786"/>
        <end position="1038"/>
    </location>
</feature>
<dbReference type="InterPro" id="IPR034003">
    <property type="entry name" value="ABCG_PDR_2"/>
</dbReference>
<dbReference type="InterPro" id="IPR013525">
    <property type="entry name" value="ABC2_TM"/>
</dbReference>
<evidence type="ECO:0000256" key="11">
    <source>
        <dbReference type="SAM" id="Phobius"/>
    </source>
</evidence>
<dbReference type="CDD" id="cd03232">
    <property type="entry name" value="ABCG_PDR_domain2"/>
    <property type="match status" value="1"/>
</dbReference>
<dbReference type="InterPro" id="IPR013581">
    <property type="entry name" value="PDR_assoc"/>
</dbReference>
<evidence type="ECO:0000256" key="8">
    <source>
        <dbReference type="ARBA" id="ARBA00022989"/>
    </source>
</evidence>
<name>A0ABC9CBR8_9POAL</name>
<reference evidence="13 14" key="2">
    <citation type="submission" date="2024-10" db="EMBL/GenBank/DDBJ databases">
        <authorList>
            <person name="Ryan C."/>
        </authorList>
    </citation>
    <scope>NUCLEOTIDE SEQUENCE [LARGE SCALE GENOMIC DNA]</scope>
</reference>
<dbReference type="Pfam" id="PF19055">
    <property type="entry name" value="ABC2_membrane_7"/>
    <property type="match status" value="1"/>
</dbReference>
<comment type="subcellular location">
    <subcellularLocation>
        <location evidence="1">Membrane</location>
        <topology evidence="1">Multi-pass membrane protein</topology>
    </subcellularLocation>
</comment>
<evidence type="ECO:0000313" key="14">
    <source>
        <dbReference type="Proteomes" id="UP001497457"/>
    </source>
</evidence>
<feature type="transmembrane region" description="Helical" evidence="11">
    <location>
        <begin position="1132"/>
        <end position="1151"/>
    </location>
</feature>
<keyword evidence="14" id="KW-1185">Reference proteome</keyword>
<evidence type="ECO:0000256" key="9">
    <source>
        <dbReference type="ARBA" id="ARBA00023136"/>
    </source>
</evidence>
<dbReference type="PANTHER" id="PTHR19241">
    <property type="entry name" value="ATP-BINDING CASSETTE TRANSPORTER"/>
    <property type="match status" value="1"/>
</dbReference>
<dbReference type="GO" id="GO:0005524">
    <property type="term" value="F:ATP binding"/>
    <property type="evidence" value="ECO:0007669"/>
    <property type="project" value="UniProtKB-KW"/>
</dbReference>
<evidence type="ECO:0000256" key="7">
    <source>
        <dbReference type="ARBA" id="ARBA00022840"/>
    </source>
</evidence>
<feature type="transmembrane region" description="Helical" evidence="11">
    <location>
        <begin position="1309"/>
        <end position="1329"/>
    </location>
</feature>
<dbReference type="SMART" id="SM00382">
    <property type="entry name" value="AAA"/>
    <property type="match status" value="2"/>
</dbReference>
<keyword evidence="8 11" id="KW-1133">Transmembrane helix</keyword>
<evidence type="ECO:0000256" key="5">
    <source>
        <dbReference type="ARBA" id="ARBA00022737"/>
    </source>
</evidence>
<keyword evidence="7" id="KW-0067">ATP-binding</keyword>
<evidence type="ECO:0000259" key="12">
    <source>
        <dbReference type="PROSITE" id="PS50893"/>
    </source>
</evidence>
<feature type="transmembrane region" description="Helical" evidence="11">
    <location>
        <begin position="623"/>
        <end position="643"/>
    </location>
</feature>
<feature type="transmembrane region" description="Helical" evidence="11">
    <location>
        <begin position="1224"/>
        <end position="1242"/>
    </location>
</feature>
<feature type="transmembrane region" description="Helical" evidence="11">
    <location>
        <begin position="596"/>
        <end position="617"/>
    </location>
</feature>
<gene>
    <name evidence="13" type="ORF">URODEC1_LOCUS73972</name>
</gene>
<evidence type="ECO:0000256" key="10">
    <source>
        <dbReference type="ARBA" id="ARBA00037747"/>
    </source>
</evidence>
<protein>
    <recommendedName>
        <fullName evidence="12">ABC transporter domain-containing protein</fullName>
    </recommendedName>
</protein>
<keyword evidence="6" id="KW-0547">Nucleotide-binding</keyword>
<dbReference type="InterPro" id="IPR003439">
    <property type="entry name" value="ABC_transporter-like_ATP-bd"/>
</dbReference>
<dbReference type="GO" id="GO:0005886">
    <property type="term" value="C:plasma membrane"/>
    <property type="evidence" value="ECO:0007669"/>
    <property type="project" value="UniProtKB-ARBA"/>
</dbReference>
<keyword evidence="3" id="KW-0813">Transport</keyword>
<sequence length="1389" mass="156312">MQAHSSALCDSTTEDMAGGEQVLQADTASPAAAVAAEAGQSDGGAAGPPGNLVDRLIGDVLIKDNLRLLQRIRDRMDRVDVQEPTIEVRFRDLSVEAECRVVKGKPLPTLWNSALAAASTLTGMLGLNYSEKARIQLIKGPPGCGKTTLLRALAGRIDDKNLKVTGDIEYNGVNLNEFVPAKTSAYVSQRDLHVPEMTVRETLDFSARFQGVGWKADILEEVFRKEEEARIIPDPDIDMFMKAAYMESLDRSIHTDYIMKILGLDKCADTMVGDGMRRGISGGEKKRLTTGEMMIGPSKALFMDELSTGLDSSTTFQVLSCLQQLAQVLQYTVLVSLLQPAPETYELFDDIILMAEGKIVYHGPRSCILSFFESCGFKCPRRKGAADFLQEVLSKKDQEQFWRPGDETYNFVNVDQFYERFEACHIAQNLAVELLKPFAKAIVKAHKSALSFSIYSLSKWELLRVCFAREILLIKRNAFIYKSKSLQVGLIAVLTGTVFLRTHFSNDRTHANSYMSSLFFALIFLIVNGLPEMAMTVNRLPVFYKQRDCCFYPAWAYAIPAFFTKIPVSLVESFIWTCITYYLIGYTPQASRFFRQLLVLFLMHSTALSFFRCLVSYCQTAPVSSVGCTLSILFILLCGGFVIPQASIPSWLKWIFWISPMSYGEISLTGNEFLAPRWEKIMVSGITLGKSILMDRGLNFSSIFYWISVGALIVFILLLNIGFAIGLTTKRRTSQVLVSRDNATIIQGKDLTDFEDTVNKSQKLPKATLDTTNITGNVLPFKPLTISFRDVNYYVDTPMAMREKGYAQSKLQLLHNITGAFQPGVLSVLMGVTGAGKTTLLDVLSGRKTGGVIEGDIRIGGYPKVQETFARISGYCEQTDVHSPQVTVWESVLYSAWLRLPTEIDPEIRHDFVKEVLETIELDEVRDTLVGLPGANGLCTEQRKRLTIAVELVSNPSIIFLDEPTSGLDARAAAIVVRAVKNIADTGRTVACTIHQPSIEIFEAFDQLMLMKRGGKLIYSGPLGHNSCKVIQYFQDIPGVPMIKDDYNPSTWMLEVTSLSMETYLGVDFAQIYKESSLYRDNDAMVKHLNKPSPETSDLHFLTQFPQKFWEQFKACLWKQCLSHWRSPSYNLLRIVFVALCCLLFGALYWQQGNIDHINDQKGLFTILGSMYCTTLYIGIKNSQSVMPFISIERSVMYRERFAGMYSPWAYSFAQLAMEIPYVAIQVLLFLFTAYPMIGYAWTATKLLWFFYSMFCTWLYFIYLGMMVVSLTPNNQVATIVSSMCFISQNLMAGFIVHGPQIPKWWIWLYRIAPTSWALNVFFTTQFLYGDDKDIMLSGKIIPMTSFVKNYYGYSRDLLPIAAVMLAIFPAVFGTIYAYNVSKLNFQRR</sequence>
<dbReference type="EMBL" id="OZ075139">
    <property type="protein sequence ID" value="CAL5017867.1"/>
    <property type="molecule type" value="Genomic_DNA"/>
</dbReference>
<dbReference type="InterPro" id="IPR043926">
    <property type="entry name" value="ABCG_dom"/>
</dbReference>
<dbReference type="PROSITE" id="PS50893">
    <property type="entry name" value="ABC_TRANSPORTER_2"/>
    <property type="match status" value="2"/>
</dbReference>
<dbReference type="Pfam" id="PF00005">
    <property type="entry name" value="ABC_tran"/>
    <property type="match status" value="2"/>
</dbReference>
<comment type="function">
    <text evidence="10">May be a general defense protein.</text>
</comment>
<dbReference type="Gene3D" id="3.40.50.300">
    <property type="entry name" value="P-loop containing nucleotide triphosphate hydrolases"/>
    <property type="match status" value="2"/>
</dbReference>
<reference evidence="14" key="1">
    <citation type="submission" date="2024-06" db="EMBL/GenBank/DDBJ databases">
        <authorList>
            <person name="Ryan C."/>
        </authorList>
    </citation>
    <scope>NUCLEOTIDE SEQUENCE [LARGE SCALE GENOMIC DNA]</scope>
</reference>
<dbReference type="Pfam" id="PF01061">
    <property type="entry name" value="ABC2_membrane"/>
    <property type="match status" value="2"/>
</dbReference>
<dbReference type="Proteomes" id="UP001497457">
    <property type="component" value="Chromosome 29rd"/>
</dbReference>
<evidence type="ECO:0000256" key="1">
    <source>
        <dbReference type="ARBA" id="ARBA00004141"/>
    </source>
</evidence>
<evidence type="ECO:0000256" key="2">
    <source>
        <dbReference type="ARBA" id="ARBA00006012"/>
    </source>
</evidence>
<accession>A0ABC9CBR8</accession>
<evidence type="ECO:0000256" key="4">
    <source>
        <dbReference type="ARBA" id="ARBA00022692"/>
    </source>
</evidence>